<reference evidence="1 2" key="1">
    <citation type="submission" date="2015-07" db="EMBL/GenBank/DDBJ databases">
        <title>Draft Genome Sequence of Komagataeibacter intermedius Strain AF2, Isolated from Kombucha Tea.</title>
        <authorList>
            <person name="Santos R.A."/>
            <person name="Berretta A.A."/>
            <person name="Barud H.S."/>
            <person name="Ribeiro S.J."/>
            <person name="Gonzalez-Garcia L.N."/>
            <person name="Zucchi T.D."/>
            <person name="Goldman G.H."/>
            <person name="Riano-Pachon D.M."/>
        </authorList>
    </citation>
    <scope>NUCLEOTIDE SEQUENCE [LARGE SCALE GENOMIC DNA]</scope>
    <source>
        <strain evidence="1 2">AF2</strain>
    </source>
</reference>
<name>A0A0N1N4K0_9PROT</name>
<comment type="caution">
    <text evidence="1">The sequence shown here is derived from an EMBL/GenBank/DDBJ whole genome shotgun (WGS) entry which is preliminary data.</text>
</comment>
<evidence type="ECO:0000313" key="2">
    <source>
        <dbReference type="Proteomes" id="UP000031553"/>
    </source>
</evidence>
<dbReference type="AlphaFoldDB" id="A0A0N1N4K0"/>
<organism evidence="1 2">
    <name type="scientific">Komagataeibacter intermedius AF2</name>
    <dbReference type="NCBI Taxonomy" id="1458464"/>
    <lineage>
        <taxon>Bacteria</taxon>
        <taxon>Pseudomonadati</taxon>
        <taxon>Pseudomonadota</taxon>
        <taxon>Alphaproteobacteria</taxon>
        <taxon>Acetobacterales</taxon>
        <taxon>Acetobacteraceae</taxon>
        <taxon>Komagataeibacter</taxon>
    </lineage>
</organism>
<proteinExistence type="predicted"/>
<gene>
    <name evidence="1" type="ORF">GLUCOINTEAF2_0203800</name>
</gene>
<accession>A0A0N1N4K0</accession>
<protein>
    <submittedName>
        <fullName evidence="1">Uncharacterized protein</fullName>
    </submittedName>
</protein>
<sequence>MLVKIGLSGTGAVRPATVEVPVTAALSIGGAWPIVRHTGIERPDLTSTLTS</sequence>
<dbReference type="Proteomes" id="UP000031553">
    <property type="component" value="Unassembled WGS sequence"/>
</dbReference>
<evidence type="ECO:0000313" key="1">
    <source>
        <dbReference type="EMBL" id="KPH88498.1"/>
    </source>
</evidence>
<dbReference type="RefSeq" id="WP_158003644.1">
    <property type="nucleotide sequence ID" value="NZ_JUFX02000028.1"/>
</dbReference>
<dbReference type="EMBL" id="JUFX02000028">
    <property type="protein sequence ID" value="KPH88498.1"/>
    <property type="molecule type" value="Genomic_DNA"/>
</dbReference>